<comment type="caution">
    <text evidence="3">The sequence shown here is derived from an EMBL/GenBank/DDBJ whole genome shotgun (WGS) entry which is preliminary data.</text>
</comment>
<accession>A0A507ZWJ8</accession>
<feature type="domain" description="Inactive transglutaminase fused to 7 transmembrane helices" evidence="1">
    <location>
        <begin position="23"/>
        <end position="180"/>
    </location>
</feature>
<dbReference type="InterPro" id="IPR025840">
    <property type="entry name" value="7TM_transglut"/>
</dbReference>
<dbReference type="AlphaFoldDB" id="A0A507ZWJ8"/>
<dbReference type="Proteomes" id="UP000320431">
    <property type="component" value="Unassembled WGS sequence"/>
</dbReference>
<organism evidence="3 4">
    <name type="scientific">Marilutibacter maris</name>
    <dbReference type="NCBI Taxonomy" id="1605891"/>
    <lineage>
        <taxon>Bacteria</taxon>
        <taxon>Pseudomonadati</taxon>
        <taxon>Pseudomonadota</taxon>
        <taxon>Gammaproteobacteria</taxon>
        <taxon>Lysobacterales</taxon>
        <taxon>Lysobacteraceae</taxon>
        <taxon>Marilutibacter</taxon>
    </lineage>
</organism>
<sequence>MNRWHLRILATLLAATAIGLIAYKARVLGYPLVPAEEVESWVVEARLGFEPDGRAIKAELAIPANPPGFLILDENFVSRGYGVQTEEREDNRLALWSIRRASGQQALYYRATLSGHQSETVDEAVPALDQAPEYGELEGAAVEAILDEVRSKSADIATFSSLLVKMLAGPAPNENVQLLLPQPATREQLTRTSIHVLAGAHIPARMVWGIHLAEGIRDPVPEPWLEVNNGERWIAINPADASHGYPSDFLIWWYGDAPLFTVENARHPELKFSVTRSLEPALEMVGRQTELVGSPVSAYSLSNLPVHVQNVYRSLLLVPIGILLIVILRNVVGIRTFGTFMPVLISLAFRETDLASGVLLFSVIVTLGLAVRFYLEHLKLLLVPRLAVVVIVVIMLMLLVSMLAHRLEFDVGLSVALFPMVIMAMTIERISIVWEEHGPADAITQAIGSLAVAIACYLAMYNARVEYFVFVFPEVLLLVLAVALMMGRYTGYRLSELLRFRALAQGARR</sequence>
<evidence type="ECO:0000259" key="1">
    <source>
        <dbReference type="Pfam" id="PF14400"/>
    </source>
</evidence>
<reference evidence="3 4" key="1">
    <citation type="submission" date="2019-10" db="EMBL/GenBank/DDBJ databases">
        <title>Lysobacter alkalisoli sp. nov., isolated from saline-alkaline soil.</title>
        <authorList>
            <person name="Sun J.-Q."/>
        </authorList>
    </citation>
    <scope>NUCLEOTIDE SEQUENCE [LARGE SCALE GENOMIC DNA]</scope>
    <source>
        <strain evidence="3 4">KCTC 42381</strain>
    </source>
</reference>
<dbReference type="InterPro" id="IPR025838">
    <property type="entry name" value="Transglut_i_TM"/>
</dbReference>
<proteinExistence type="predicted"/>
<dbReference type="Pfam" id="PF14400">
    <property type="entry name" value="Transglut_i_TM"/>
    <property type="match status" value="1"/>
</dbReference>
<protein>
    <submittedName>
        <fullName evidence="3">Uncharacterized protein</fullName>
    </submittedName>
</protein>
<dbReference type="RefSeq" id="WP_141483359.1">
    <property type="nucleotide sequence ID" value="NZ_VICD02000321.1"/>
</dbReference>
<gene>
    <name evidence="3" type="ORF">FKV24_017900</name>
</gene>
<dbReference type="EMBL" id="VICD02000321">
    <property type="protein sequence ID" value="KAB8163253.1"/>
    <property type="molecule type" value="Genomic_DNA"/>
</dbReference>
<feature type="domain" description="7 transmembrane helices usually fused to an inactive transglutaminase" evidence="2">
    <location>
        <begin position="258"/>
        <end position="503"/>
    </location>
</feature>
<evidence type="ECO:0000313" key="4">
    <source>
        <dbReference type="Proteomes" id="UP000320431"/>
    </source>
</evidence>
<evidence type="ECO:0000259" key="2">
    <source>
        <dbReference type="Pfam" id="PF14402"/>
    </source>
</evidence>
<evidence type="ECO:0000313" key="3">
    <source>
        <dbReference type="EMBL" id="KAB8163253.1"/>
    </source>
</evidence>
<dbReference type="Pfam" id="PF14402">
    <property type="entry name" value="7TM_transglut"/>
    <property type="match status" value="1"/>
</dbReference>
<name>A0A507ZWJ8_9GAMM</name>